<dbReference type="EC" id="2.7.7.7" evidence="1"/>
<dbReference type="Pfam" id="PF14579">
    <property type="entry name" value="HHH_6"/>
    <property type="match status" value="1"/>
</dbReference>
<dbReference type="eggNOG" id="COG0587">
    <property type="taxonomic scope" value="Bacteria"/>
</dbReference>
<comment type="caution">
    <text evidence="8">The sequence shown here is derived from an EMBL/GenBank/DDBJ whole genome shotgun (WGS) entry which is preliminary data.</text>
</comment>
<keyword evidence="9" id="KW-1185">Reference proteome</keyword>
<evidence type="ECO:0000313" key="8">
    <source>
        <dbReference type="EMBL" id="EJF46689.1"/>
    </source>
</evidence>
<keyword evidence="4" id="KW-0235">DNA replication</keyword>
<dbReference type="Pfam" id="PF07733">
    <property type="entry name" value="DNA_pol3_alpha"/>
    <property type="match status" value="1"/>
</dbReference>
<dbReference type="Gene3D" id="3.20.20.140">
    <property type="entry name" value="Metal-dependent hydrolases"/>
    <property type="match status" value="1"/>
</dbReference>
<dbReference type="InterPro" id="IPR011708">
    <property type="entry name" value="DNA_pol3_alpha_NTPase_dom"/>
</dbReference>
<dbReference type="InterPro" id="IPR004805">
    <property type="entry name" value="DnaE2/DnaE/PolC"/>
</dbReference>
<keyword evidence="3" id="KW-0548">Nucleotidyltransferase</keyword>
<dbReference type="InterPro" id="IPR003141">
    <property type="entry name" value="Pol/His_phosphatase_N"/>
</dbReference>
<organism evidence="8 9">
    <name type="scientific">Actinomyces massiliensis F0489</name>
    <dbReference type="NCBI Taxonomy" id="1125718"/>
    <lineage>
        <taxon>Bacteria</taxon>
        <taxon>Bacillati</taxon>
        <taxon>Actinomycetota</taxon>
        <taxon>Actinomycetes</taxon>
        <taxon>Actinomycetales</taxon>
        <taxon>Actinomycetaceae</taxon>
        <taxon>Actinomyces</taxon>
    </lineage>
</organism>
<dbReference type="Pfam" id="PF17657">
    <property type="entry name" value="DNA_pol3_finger"/>
    <property type="match status" value="1"/>
</dbReference>
<protein>
    <recommendedName>
        <fullName evidence="1">DNA-directed DNA polymerase</fullName>
        <ecNumber evidence="1">2.7.7.7</ecNumber>
    </recommendedName>
</protein>
<evidence type="ECO:0000256" key="1">
    <source>
        <dbReference type="ARBA" id="ARBA00012417"/>
    </source>
</evidence>
<keyword evidence="5" id="KW-0239">DNA-directed DNA polymerase</keyword>
<keyword evidence="2" id="KW-0808">Transferase</keyword>
<dbReference type="InterPro" id="IPR004013">
    <property type="entry name" value="PHP_dom"/>
</dbReference>
<dbReference type="PANTHER" id="PTHR32294">
    <property type="entry name" value="DNA POLYMERASE III SUBUNIT ALPHA"/>
    <property type="match status" value="1"/>
</dbReference>
<dbReference type="SUPFAM" id="SSF89550">
    <property type="entry name" value="PHP domain-like"/>
    <property type="match status" value="1"/>
</dbReference>
<comment type="catalytic activity">
    <reaction evidence="6">
        <text>DNA(n) + a 2'-deoxyribonucleoside 5'-triphosphate = DNA(n+1) + diphosphate</text>
        <dbReference type="Rhea" id="RHEA:22508"/>
        <dbReference type="Rhea" id="RHEA-COMP:17339"/>
        <dbReference type="Rhea" id="RHEA-COMP:17340"/>
        <dbReference type="ChEBI" id="CHEBI:33019"/>
        <dbReference type="ChEBI" id="CHEBI:61560"/>
        <dbReference type="ChEBI" id="CHEBI:173112"/>
        <dbReference type="EC" id="2.7.7.7"/>
    </reaction>
</comment>
<proteinExistence type="predicted"/>
<dbReference type="SMART" id="SM00481">
    <property type="entry name" value="POLIIIAc"/>
    <property type="match status" value="1"/>
</dbReference>
<dbReference type="Pfam" id="PF02811">
    <property type="entry name" value="PHP"/>
    <property type="match status" value="1"/>
</dbReference>
<evidence type="ECO:0000313" key="9">
    <source>
        <dbReference type="Proteomes" id="UP000002941"/>
    </source>
</evidence>
<name>J0NHY7_9ACTO</name>
<dbReference type="PATRIC" id="fig|1125718.3.peg.738"/>
<dbReference type="Proteomes" id="UP000002941">
    <property type="component" value="Unassembled WGS sequence"/>
</dbReference>
<evidence type="ECO:0000256" key="2">
    <source>
        <dbReference type="ARBA" id="ARBA00022679"/>
    </source>
</evidence>
<dbReference type="Gene3D" id="1.10.10.1600">
    <property type="entry name" value="Bacterial DNA polymerase III alpha subunit, thumb domain"/>
    <property type="match status" value="1"/>
</dbReference>
<dbReference type="PANTHER" id="PTHR32294:SF0">
    <property type="entry name" value="DNA POLYMERASE III SUBUNIT ALPHA"/>
    <property type="match status" value="1"/>
</dbReference>
<reference evidence="8 9" key="1">
    <citation type="submission" date="2012-05" db="EMBL/GenBank/DDBJ databases">
        <authorList>
            <person name="Harkins D.M."/>
            <person name="Madupu R."/>
            <person name="Durkin A.S."/>
            <person name="Torralba M."/>
            <person name="Methe B."/>
            <person name="Sutton G.G."/>
            <person name="Nelson K.E."/>
        </authorList>
    </citation>
    <scope>NUCLEOTIDE SEQUENCE [LARGE SCALE GENOMIC DNA]</scope>
    <source>
        <strain evidence="8 9">F0489</strain>
    </source>
</reference>
<dbReference type="GO" id="GO:0003887">
    <property type="term" value="F:DNA-directed DNA polymerase activity"/>
    <property type="evidence" value="ECO:0007669"/>
    <property type="project" value="UniProtKB-KW"/>
</dbReference>
<evidence type="ECO:0000259" key="7">
    <source>
        <dbReference type="SMART" id="SM00481"/>
    </source>
</evidence>
<dbReference type="GO" id="GO:0006260">
    <property type="term" value="P:DNA replication"/>
    <property type="evidence" value="ECO:0007669"/>
    <property type="project" value="UniProtKB-KW"/>
</dbReference>
<dbReference type="InterPro" id="IPR029460">
    <property type="entry name" value="DNAPol_HHH"/>
</dbReference>
<dbReference type="AlphaFoldDB" id="J0NHY7"/>
<evidence type="ECO:0000256" key="3">
    <source>
        <dbReference type="ARBA" id="ARBA00022695"/>
    </source>
</evidence>
<feature type="domain" description="Polymerase/histidinol phosphatase N-terminal" evidence="7">
    <location>
        <begin position="1"/>
        <end position="58"/>
    </location>
</feature>
<sequence length="1099" mass="118558">MLDGLGHVQDYVDRAVELGLGSMCATDHGSLANARALNTSCRRAGIKPIIGMEAYISIGSRFEHNSLRAVDLGGEGEKTKDYEHLTLIAATPTGWRNLVTIHNLGWQTAWRGKSRADYELLAQYHEGLICLTGCLGGPVLGPAARGRMDQAEANLDRLVTIFGAERTFVELMEHSIAEESAILPGVAALADRKGIRCVATCDSHYVRSDQALAHDAWLAKQRGTTVADPSRWRFHGCGYHLLGEEEMRALRPEPWWSRAVSNTMLVEQMVQPDVLGPTSMRLPTPPVPDSYDGDLVAWVVDWARHGAAERYGTPMPEQVRDRLNTEMRVFKRLGMVGYAALVGEMISWARTRGILVGPGRGSSAGSCLLYCLGITDIDPLESGTLFERFLDPERAGMPDVDTDFERGRRDEVYQHLVEIYGVDRVARLGTTGRAGAKAALKDAARQLGVSASWVGRLTKTIPGVGAQIPSISSLLADPVGERFRQILASCPTAPDHLTDLARGFEGTATSVGIHACGVIVSSEPLTDLIPIRIDAATGERIACWDGPECEQTGLVKLDLLGLRTLDQVRTACRIAGIDTSDIPRGRDVSPQDSVWGLLAAGDTGSVFQLESGGIRDLARRLAPRSEGDITALGALYRPGPMGTDMHTDYAERRNGRQEVSYRAFTDDADEAIGLDAILGPTHGLVVYQETMMRLGTTVGGFTASGTNRLRKAVSKKQQDVIDALGEEFVSGAVLSRNADGLPKQAFRTETAQHLWSAIEAAGRYAFNLSHAVAYGRITFWTAWLKAHHPAALGAATLAVTDTESRRAEAIGWMRERGIEVAAPDIQRGQIATTALDDRTVVLGLSEIKGVGSIARILVEHRPADGWPSIAVMVKACKDAGQPLTSLALESLAKAGALDSFGPRAGLVLALRALARGAEVTVPEVEYMPATRAVVQRQVLDTVSDDPLADPDALAALHVWRDSAGRNARRLHVVEAMRAGERVTVAAQVVACEDKAGETWRLRVLTLGDGPRRVEAAFWNERKDEIDHILAGQVVVVAGTVRTRSVPDADGGPDTVVRSLSATSLWIPDIPTGTTRPFAHSGIDEALERLCELSVPAAHQ</sequence>
<evidence type="ECO:0000256" key="5">
    <source>
        <dbReference type="ARBA" id="ARBA00022932"/>
    </source>
</evidence>
<dbReference type="EMBL" id="AKFT01000050">
    <property type="protein sequence ID" value="EJF46689.1"/>
    <property type="molecule type" value="Genomic_DNA"/>
</dbReference>
<dbReference type="InterPro" id="IPR041931">
    <property type="entry name" value="DNA_pol3_alpha_thumb_dom"/>
</dbReference>
<dbReference type="InterPro" id="IPR016195">
    <property type="entry name" value="Pol/histidinol_Pase-like"/>
</dbReference>
<accession>J0NHY7</accession>
<dbReference type="NCBIfam" id="TIGR00594">
    <property type="entry name" value="polc"/>
    <property type="match status" value="1"/>
</dbReference>
<dbReference type="GO" id="GO:0008408">
    <property type="term" value="F:3'-5' exonuclease activity"/>
    <property type="evidence" value="ECO:0007669"/>
    <property type="project" value="InterPro"/>
</dbReference>
<evidence type="ECO:0000256" key="6">
    <source>
        <dbReference type="ARBA" id="ARBA00049244"/>
    </source>
</evidence>
<dbReference type="Gene3D" id="1.10.150.870">
    <property type="match status" value="1"/>
</dbReference>
<evidence type="ECO:0000256" key="4">
    <source>
        <dbReference type="ARBA" id="ARBA00022705"/>
    </source>
</evidence>
<gene>
    <name evidence="8" type="ORF">HMPREF1318_0673</name>
</gene>
<dbReference type="InterPro" id="IPR040982">
    <property type="entry name" value="DNA_pol3_finger"/>
</dbReference>